<evidence type="ECO:0000256" key="2">
    <source>
        <dbReference type="ARBA" id="ARBA00006124"/>
    </source>
</evidence>
<dbReference type="Gene3D" id="3.40.50.1000">
    <property type="entry name" value="HAD superfamily/HAD-like"/>
    <property type="match status" value="1"/>
</dbReference>
<keyword evidence="6" id="KW-0479">Metal-binding</keyword>
<feature type="domain" description="Cation-transporting P-type ATPase N-terminal" evidence="18">
    <location>
        <begin position="99"/>
        <end position="175"/>
    </location>
</feature>
<dbReference type="FunFam" id="1.20.1110.10:FF:000039">
    <property type="entry name" value="Calcium-transporting ATPase"/>
    <property type="match status" value="1"/>
</dbReference>
<dbReference type="GO" id="GO:0005524">
    <property type="term" value="F:ATP binding"/>
    <property type="evidence" value="ECO:0007669"/>
    <property type="project" value="UniProtKB-KW"/>
</dbReference>
<evidence type="ECO:0000256" key="17">
    <source>
        <dbReference type="RuleBase" id="RU361146"/>
    </source>
</evidence>
<dbReference type="PANTHER" id="PTHR24093">
    <property type="entry name" value="CATION TRANSPORTING ATPASE"/>
    <property type="match status" value="1"/>
</dbReference>
<dbReference type="EMBL" id="CAADRP010000779">
    <property type="protein sequence ID" value="VFU32143.1"/>
    <property type="molecule type" value="Genomic_DNA"/>
</dbReference>
<evidence type="ECO:0000256" key="1">
    <source>
        <dbReference type="ARBA" id="ARBA00004141"/>
    </source>
</evidence>
<evidence type="ECO:0000256" key="7">
    <source>
        <dbReference type="ARBA" id="ARBA00022741"/>
    </source>
</evidence>
<evidence type="ECO:0000256" key="16">
    <source>
        <dbReference type="ARBA" id="ARBA00048694"/>
    </source>
</evidence>
<evidence type="ECO:0000256" key="5">
    <source>
        <dbReference type="ARBA" id="ARBA00022692"/>
    </source>
</evidence>
<evidence type="ECO:0000256" key="15">
    <source>
        <dbReference type="ARBA" id="ARBA00023136"/>
    </source>
</evidence>
<dbReference type="InterPro" id="IPR008250">
    <property type="entry name" value="ATPase_P-typ_transduc_dom_A_sf"/>
</dbReference>
<dbReference type="InterPro" id="IPR036412">
    <property type="entry name" value="HAD-like_sf"/>
</dbReference>
<dbReference type="NCBIfam" id="TIGR01517">
    <property type="entry name" value="ATPase-IIB_Ca"/>
    <property type="match status" value="1"/>
</dbReference>
<reference evidence="19" key="1">
    <citation type="submission" date="2019-03" db="EMBL/GenBank/DDBJ databases">
        <authorList>
            <person name="Mank J."/>
            <person name="Almeida P."/>
        </authorList>
    </citation>
    <scope>NUCLEOTIDE SEQUENCE</scope>
    <source>
        <strain evidence="19">78183</strain>
    </source>
</reference>
<feature type="transmembrane region" description="Helical" evidence="17">
    <location>
        <begin position="319"/>
        <end position="339"/>
    </location>
</feature>
<protein>
    <recommendedName>
        <fullName evidence="17">Calcium-transporting ATPase</fullName>
        <ecNumber evidence="17">7.2.2.10</ecNumber>
    </recommendedName>
</protein>
<evidence type="ECO:0000256" key="10">
    <source>
        <dbReference type="ARBA" id="ARBA00022842"/>
    </source>
</evidence>
<keyword evidence="3 17" id="KW-0813">Transport</keyword>
<dbReference type="SUPFAM" id="SSF56784">
    <property type="entry name" value="HAD-like"/>
    <property type="match status" value="1"/>
</dbReference>
<evidence type="ECO:0000256" key="9">
    <source>
        <dbReference type="ARBA" id="ARBA00022840"/>
    </source>
</evidence>
<dbReference type="SFLD" id="SFLDF00027">
    <property type="entry name" value="p-type_atpase"/>
    <property type="match status" value="1"/>
</dbReference>
<dbReference type="Pfam" id="PF00702">
    <property type="entry name" value="Hydrolase"/>
    <property type="match status" value="1"/>
</dbReference>
<dbReference type="GO" id="GO:0005516">
    <property type="term" value="F:calmodulin binding"/>
    <property type="evidence" value="ECO:0007669"/>
    <property type="project" value="UniProtKB-KW"/>
</dbReference>
<keyword evidence="15 17" id="KW-0472">Membrane</keyword>
<feature type="transmembrane region" description="Helical" evidence="17">
    <location>
        <begin position="928"/>
        <end position="949"/>
    </location>
</feature>
<dbReference type="InterPro" id="IPR001757">
    <property type="entry name" value="P_typ_ATPase"/>
</dbReference>
<dbReference type="InterPro" id="IPR023298">
    <property type="entry name" value="ATPase_P-typ_TM_dom_sf"/>
</dbReference>
<feature type="transmembrane region" description="Helical" evidence="17">
    <location>
        <begin position="896"/>
        <end position="916"/>
    </location>
</feature>
<feature type="transmembrane region" description="Helical" evidence="17">
    <location>
        <begin position="147"/>
        <end position="175"/>
    </location>
</feature>
<evidence type="ECO:0000256" key="3">
    <source>
        <dbReference type="ARBA" id="ARBA00022448"/>
    </source>
</evidence>
<dbReference type="GO" id="GO:0046872">
    <property type="term" value="F:metal ion binding"/>
    <property type="evidence" value="ECO:0007669"/>
    <property type="project" value="UniProtKB-KW"/>
</dbReference>
<name>A0A6N2KWD9_SALVM</name>
<comment type="catalytic activity">
    <reaction evidence="16 17">
        <text>Ca(2+)(in) + ATP + H2O = Ca(2+)(out) + ADP + phosphate + H(+)</text>
        <dbReference type="Rhea" id="RHEA:18105"/>
        <dbReference type="ChEBI" id="CHEBI:15377"/>
        <dbReference type="ChEBI" id="CHEBI:15378"/>
        <dbReference type="ChEBI" id="CHEBI:29108"/>
        <dbReference type="ChEBI" id="CHEBI:30616"/>
        <dbReference type="ChEBI" id="CHEBI:43474"/>
        <dbReference type="ChEBI" id="CHEBI:456216"/>
        <dbReference type="EC" id="7.2.2.10"/>
    </reaction>
</comment>
<dbReference type="InterPro" id="IPR006408">
    <property type="entry name" value="P-type_ATPase_IIB"/>
</dbReference>
<dbReference type="InterPro" id="IPR006068">
    <property type="entry name" value="ATPase_P-typ_cation-transptr_C"/>
</dbReference>
<evidence type="ECO:0000256" key="12">
    <source>
        <dbReference type="ARBA" id="ARBA00022967"/>
    </source>
</evidence>
<dbReference type="AlphaFoldDB" id="A0A6N2KWD9"/>
<keyword evidence="5 17" id="KW-0812">Transmembrane</keyword>
<dbReference type="PRINTS" id="PR00119">
    <property type="entry name" value="CATATPASE"/>
</dbReference>
<gene>
    <name evidence="19" type="ORF">SVIM_LOCUS139522</name>
</gene>
<keyword evidence="14 17" id="KW-0406">Ion transport</keyword>
<feature type="transmembrane region" description="Helical" evidence="17">
    <location>
        <begin position="366"/>
        <end position="395"/>
    </location>
</feature>
<dbReference type="Pfam" id="PF00122">
    <property type="entry name" value="E1-E2_ATPase"/>
    <property type="match status" value="1"/>
</dbReference>
<dbReference type="SMART" id="SM00831">
    <property type="entry name" value="Cation_ATPase_N"/>
    <property type="match status" value="1"/>
</dbReference>
<accession>A0A6N2KWD9</accession>
<comment type="caution">
    <text evidence="17">Lacks conserved residue(s) required for the propagation of feature annotation.</text>
</comment>
<keyword evidence="12" id="KW-1278">Translocase</keyword>
<dbReference type="PROSITE" id="PS00154">
    <property type="entry name" value="ATPASE_E1_E2"/>
    <property type="match status" value="1"/>
</dbReference>
<dbReference type="FunFam" id="3.40.50.1000:FF:000018">
    <property type="entry name" value="Calcium-transporting ATPase"/>
    <property type="match status" value="1"/>
</dbReference>
<dbReference type="InterPro" id="IPR059000">
    <property type="entry name" value="ATPase_P-type_domA"/>
</dbReference>
<evidence type="ECO:0000256" key="11">
    <source>
        <dbReference type="ARBA" id="ARBA00022860"/>
    </source>
</evidence>
<dbReference type="Gene3D" id="2.70.150.10">
    <property type="entry name" value="Calcium-transporting ATPase, cytoplasmic transduction domain A"/>
    <property type="match status" value="2"/>
</dbReference>
<proteinExistence type="inferred from homology"/>
<dbReference type="Pfam" id="PF00689">
    <property type="entry name" value="Cation_ATPase_C"/>
    <property type="match status" value="1"/>
</dbReference>
<comment type="function">
    <text evidence="17">Catalyzes the hydrolysis of ATP coupled with the transport of calcium.</text>
</comment>
<comment type="similarity">
    <text evidence="2 17">Belongs to the cation transport ATPase (P-type) (TC 3.A.3) family. Type IIB subfamily.</text>
</comment>
<dbReference type="InterPro" id="IPR023214">
    <property type="entry name" value="HAD_sf"/>
</dbReference>
<dbReference type="SFLD" id="SFLDS00003">
    <property type="entry name" value="Haloacid_Dehalogenase"/>
    <property type="match status" value="1"/>
</dbReference>
<evidence type="ECO:0000256" key="6">
    <source>
        <dbReference type="ARBA" id="ARBA00022723"/>
    </source>
</evidence>
<keyword evidence="4 17" id="KW-0109">Calcium transport</keyword>
<keyword evidence="8 17" id="KW-0106">Calcium</keyword>
<dbReference type="InterPro" id="IPR004014">
    <property type="entry name" value="ATPase_P-typ_cation-transptr_N"/>
</dbReference>
<keyword evidence="7 17" id="KW-0547">Nucleotide-binding</keyword>
<evidence type="ECO:0000313" key="19">
    <source>
        <dbReference type="EMBL" id="VFU32143.1"/>
    </source>
</evidence>
<dbReference type="GO" id="GO:0016887">
    <property type="term" value="F:ATP hydrolysis activity"/>
    <property type="evidence" value="ECO:0007669"/>
    <property type="project" value="InterPro"/>
</dbReference>
<dbReference type="InterPro" id="IPR023299">
    <property type="entry name" value="ATPase_P-typ_cyto_dom_N"/>
</dbReference>
<dbReference type="PRINTS" id="PR00120">
    <property type="entry name" value="HATPASE"/>
</dbReference>
<evidence type="ECO:0000256" key="8">
    <source>
        <dbReference type="ARBA" id="ARBA00022837"/>
    </source>
</evidence>
<dbReference type="InterPro" id="IPR018303">
    <property type="entry name" value="ATPase_P-typ_P_site"/>
</dbReference>
<organism evidence="19">
    <name type="scientific">Salix viminalis</name>
    <name type="common">Common osier</name>
    <name type="synonym">Basket willow</name>
    <dbReference type="NCBI Taxonomy" id="40686"/>
    <lineage>
        <taxon>Eukaryota</taxon>
        <taxon>Viridiplantae</taxon>
        <taxon>Streptophyta</taxon>
        <taxon>Embryophyta</taxon>
        <taxon>Tracheophyta</taxon>
        <taxon>Spermatophyta</taxon>
        <taxon>Magnoliopsida</taxon>
        <taxon>eudicotyledons</taxon>
        <taxon>Gunneridae</taxon>
        <taxon>Pentapetalae</taxon>
        <taxon>rosids</taxon>
        <taxon>fabids</taxon>
        <taxon>Malpighiales</taxon>
        <taxon>Salicaceae</taxon>
        <taxon>Saliceae</taxon>
        <taxon>Salix</taxon>
    </lineage>
</organism>
<dbReference type="PANTHER" id="PTHR24093:SF509">
    <property type="entry name" value="CALCIUM-TRANSPORTING ATPASE"/>
    <property type="match status" value="1"/>
</dbReference>
<dbReference type="Gene3D" id="3.40.1110.10">
    <property type="entry name" value="Calcium-transporting ATPase, cytoplasmic domain N"/>
    <property type="match status" value="1"/>
</dbReference>
<comment type="subcellular location">
    <subcellularLocation>
        <location evidence="1 17">Membrane</location>
        <topology evidence="1 17">Multi-pass membrane protein</topology>
    </subcellularLocation>
</comment>
<keyword evidence="10" id="KW-0460">Magnesium</keyword>
<dbReference type="SFLD" id="SFLDG00002">
    <property type="entry name" value="C1.7:_P-type_atpase_like"/>
    <property type="match status" value="1"/>
</dbReference>
<feature type="transmembrane region" description="Helical" evidence="17">
    <location>
        <begin position="187"/>
        <end position="204"/>
    </location>
</feature>
<dbReference type="SUPFAM" id="SSF81653">
    <property type="entry name" value="Calcium ATPase, transduction domain A"/>
    <property type="match status" value="1"/>
</dbReference>
<evidence type="ECO:0000259" key="18">
    <source>
        <dbReference type="SMART" id="SM00831"/>
    </source>
</evidence>
<dbReference type="EC" id="7.2.2.10" evidence="17"/>
<dbReference type="SUPFAM" id="SSF81665">
    <property type="entry name" value="Calcium ATPase, transmembrane domain M"/>
    <property type="match status" value="1"/>
</dbReference>
<dbReference type="Gene3D" id="1.20.1110.10">
    <property type="entry name" value="Calcium-transporting ATPase, transmembrane domain"/>
    <property type="match status" value="3"/>
</dbReference>
<dbReference type="Pfam" id="PF00690">
    <property type="entry name" value="Cation_ATPase_N"/>
    <property type="match status" value="1"/>
</dbReference>
<evidence type="ECO:0000256" key="13">
    <source>
        <dbReference type="ARBA" id="ARBA00022989"/>
    </source>
</evidence>
<dbReference type="InterPro" id="IPR044492">
    <property type="entry name" value="P_typ_ATPase_HD_dom"/>
</dbReference>
<keyword evidence="11" id="KW-0112">Calmodulin-binding</keyword>
<dbReference type="NCBIfam" id="TIGR01494">
    <property type="entry name" value="ATPase_P-type"/>
    <property type="match status" value="2"/>
</dbReference>
<dbReference type="GO" id="GO:0005388">
    <property type="term" value="F:P-type calcium transporter activity"/>
    <property type="evidence" value="ECO:0007669"/>
    <property type="project" value="UniProtKB-EC"/>
</dbReference>
<keyword evidence="13 17" id="KW-1133">Transmembrane helix</keyword>
<sequence length="975" mass="106697">MTMRCRKTGDKTILDGENLLPESKRNQRRWRVAYTAIHFTRLLGSLSKKALESQDQALASLSYVAIDVRDDTPRENLVSLMNVDQRALADMVKGKNLESLKQLGGVAQVATAILETDVKNGAKEAGVAHRRDVFGANKFKKPPVKSFLSFVVEAFKDMTIIILFVCAIMSLGFGIKQHGLKEGWYDGGSIVVAIILVVAVSAVSNSKQSKQFEKLSDEKNNINVQVIGDQIPADGMFLNGYSLKVDESSMSGESDHVEVNGNDHPFLLSGTKVTDGFGFMLVTSVGMNTAWGERMSSICHDLDEQTPLQARLNKLSSSIGKLGLTVDFLVLAVLMIRYFTGNTTDDNGRQENVGRHTKVSDELDSVVGIIAAAVSIVVVAIPEGLPLAVTLTLAYSMKRMMKDIAMVRKLSACVTMGSATTICTDKTGTLTLNQMKVTEFWLGKETIDDHSSTEIESEVYQLLQEGVALNTTCTINKSHATSVPEITGSPTEKAILSWAQMDLGMNINETREKLEIIHVETFSSEKKRSGVLMRKNNEKEEKVQLGAIIHSMASKSLRCIAFAHKTVAEDNGQASEKLQESGLALLGLVGLKDPCRPGVRTAVESCKSAGVNVKMITGDNVHTARAIAIECGILNPEQDMQNGAVVEGVQFRNYSPEERMAKIDNILVMARSSPFDKLLMVQCLKEKGHVVAVTGDGTNDAPALKEADIGLSMGIQGTEVAKESSDIVILDDNFSSVVTVLRWGRCVYSSIQKFIQFQLTVNVAALAINFVAAISSGKVPLTAVQLLWVNLIMDTLGALALATEQPSSDLMEKTPVGRSEPLITKIMWRNLLAQALYQVAILLTLQFKGKAMFGVDEKIKNTLIFNTFVLCQVFNEFNARKLEKKNIFKGIHKNKLFLAIIGITIILQVIMVELLKKFASTERLNWEQWGACIGIAVLSWPIGCLVKCIPVSSKQLMDPKNTATNQLSFSFTQPR</sequence>
<keyword evidence="9 17" id="KW-0067">ATP-binding</keyword>
<evidence type="ECO:0000256" key="4">
    <source>
        <dbReference type="ARBA" id="ARBA00022568"/>
    </source>
</evidence>
<dbReference type="GO" id="GO:0005886">
    <property type="term" value="C:plasma membrane"/>
    <property type="evidence" value="ECO:0007669"/>
    <property type="project" value="TreeGrafter"/>
</dbReference>
<evidence type="ECO:0000256" key="14">
    <source>
        <dbReference type="ARBA" id="ARBA00023065"/>
    </source>
</evidence>